<protein>
    <submittedName>
        <fullName evidence="1">Uncharacterized protein</fullName>
    </submittedName>
</protein>
<proteinExistence type="predicted"/>
<accession>A0A016VVH7</accession>
<name>A0A016VVH7_9BILA</name>
<keyword evidence="2" id="KW-1185">Reference proteome</keyword>
<sequence>MAGISSTVMDNRNINALIQSISRIIELRRASDEPSQCFILPDSSGANLPTPEGWTAWLAVDAIEPSTVCVRSEPLTTAPHAPKIRDKPPK</sequence>
<gene>
    <name evidence="1" type="primary">Acey_s0004.g2102</name>
    <name evidence="1" type="ORF">Y032_0004g2102</name>
</gene>
<evidence type="ECO:0000313" key="1">
    <source>
        <dbReference type="EMBL" id="EYC31336.1"/>
    </source>
</evidence>
<dbReference type="Proteomes" id="UP000024635">
    <property type="component" value="Unassembled WGS sequence"/>
</dbReference>
<reference evidence="2" key="1">
    <citation type="journal article" date="2015" name="Nat. Genet.">
        <title>The genome and transcriptome of the zoonotic hookworm Ancylostoma ceylanicum identify infection-specific gene families.</title>
        <authorList>
            <person name="Schwarz E.M."/>
            <person name="Hu Y."/>
            <person name="Antoshechkin I."/>
            <person name="Miller M.M."/>
            <person name="Sternberg P.W."/>
            <person name="Aroian R.V."/>
        </authorList>
    </citation>
    <scope>NUCLEOTIDE SEQUENCE</scope>
    <source>
        <strain evidence="2">HY135</strain>
    </source>
</reference>
<dbReference type="AlphaFoldDB" id="A0A016VVH7"/>
<dbReference type="EMBL" id="JARK01001340">
    <property type="protein sequence ID" value="EYC31336.1"/>
    <property type="molecule type" value="Genomic_DNA"/>
</dbReference>
<comment type="caution">
    <text evidence="1">The sequence shown here is derived from an EMBL/GenBank/DDBJ whole genome shotgun (WGS) entry which is preliminary data.</text>
</comment>
<organism evidence="1 2">
    <name type="scientific">Ancylostoma ceylanicum</name>
    <dbReference type="NCBI Taxonomy" id="53326"/>
    <lineage>
        <taxon>Eukaryota</taxon>
        <taxon>Metazoa</taxon>
        <taxon>Ecdysozoa</taxon>
        <taxon>Nematoda</taxon>
        <taxon>Chromadorea</taxon>
        <taxon>Rhabditida</taxon>
        <taxon>Rhabditina</taxon>
        <taxon>Rhabditomorpha</taxon>
        <taxon>Strongyloidea</taxon>
        <taxon>Ancylostomatidae</taxon>
        <taxon>Ancylostomatinae</taxon>
        <taxon>Ancylostoma</taxon>
    </lineage>
</organism>
<evidence type="ECO:0000313" key="2">
    <source>
        <dbReference type="Proteomes" id="UP000024635"/>
    </source>
</evidence>